<comment type="subcellular location">
    <subcellularLocation>
        <location evidence="1">Nucleus</location>
    </subcellularLocation>
</comment>
<evidence type="ECO:0000313" key="4">
    <source>
        <dbReference type="Proteomes" id="UP000887574"/>
    </source>
</evidence>
<dbReference type="WBParaSite" id="jg7554">
    <property type="protein sequence ID" value="jg7554"/>
    <property type="gene ID" value="jg7554"/>
</dbReference>
<name>A0A915EMT7_9BILA</name>
<evidence type="ECO:0000256" key="2">
    <source>
        <dbReference type="SAM" id="MobiDB-lite"/>
    </source>
</evidence>
<evidence type="ECO:0000256" key="1">
    <source>
        <dbReference type="ARBA" id="ARBA00004123"/>
    </source>
</evidence>
<feature type="region of interest" description="Disordered" evidence="2">
    <location>
        <begin position="137"/>
        <end position="156"/>
    </location>
</feature>
<dbReference type="Gene3D" id="1.10.10.60">
    <property type="entry name" value="Homeodomain-like"/>
    <property type="match status" value="1"/>
</dbReference>
<protein>
    <submittedName>
        <fullName evidence="5">Myb-like domain-containing protein</fullName>
    </submittedName>
</protein>
<evidence type="ECO:0000313" key="5">
    <source>
        <dbReference type="WBParaSite" id="jg7554"/>
    </source>
</evidence>
<accession>A0A915EMT7</accession>
<dbReference type="Proteomes" id="UP000887574">
    <property type="component" value="Unplaced"/>
</dbReference>
<dbReference type="AlphaFoldDB" id="A0A915EMT7"/>
<keyword evidence="4" id="KW-1185">Reference proteome</keyword>
<feature type="region of interest" description="Disordered" evidence="2">
    <location>
        <begin position="196"/>
        <end position="232"/>
    </location>
</feature>
<dbReference type="InterPro" id="IPR009057">
    <property type="entry name" value="Homeodomain-like_sf"/>
</dbReference>
<dbReference type="InterPro" id="IPR001005">
    <property type="entry name" value="SANT/Myb"/>
</dbReference>
<feature type="region of interest" description="Disordered" evidence="2">
    <location>
        <begin position="30"/>
        <end position="70"/>
    </location>
</feature>
<dbReference type="SUPFAM" id="SSF46689">
    <property type="entry name" value="Homeodomain-like"/>
    <property type="match status" value="1"/>
</dbReference>
<sequence length="232" mass="26531">MENQDNIDECSPIALRYRAVHRRVIESPAVESKPVSKVRAAKERNRKKYKLVQTAEETFSKPTPPKKKRWSALETQRLKNVLKVAINPQTDDDWTKIARTTGERTGAECQEHAKKIQWVPPIHPRISQLATSYATDHSEDDVEGPNGYSTSTPKSICKKYSDSKKNRFEADFFGAYNRQQDISILELDPDDSLLQALGTPQAEPRPKKIRRPFMMKVITESPIKNHSSDEEN</sequence>
<organism evidence="4 5">
    <name type="scientific">Ditylenchus dipsaci</name>
    <dbReference type="NCBI Taxonomy" id="166011"/>
    <lineage>
        <taxon>Eukaryota</taxon>
        <taxon>Metazoa</taxon>
        <taxon>Ecdysozoa</taxon>
        <taxon>Nematoda</taxon>
        <taxon>Chromadorea</taxon>
        <taxon>Rhabditida</taxon>
        <taxon>Tylenchina</taxon>
        <taxon>Tylenchomorpha</taxon>
        <taxon>Sphaerularioidea</taxon>
        <taxon>Anguinidae</taxon>
        <taxon>Anguininae</taxon>
        <taxon>Ditylenchus</taxon>
    </lineage>
</organism>
<reference evidence="5" key="1">
    <citation type="submission" date="2022-11" db="UniProtKB">
        <authorList>
            <consortium name="WormBaseParasite"/>
        </authorList>
    </citation>
    <scope>IDENTIFICATION</scope>
</reference>
<dbReference type="GO" id="GO:0005634">
    <property type="term" value="C:nucleus"/>
    <property type="evidence" value="ECO:0007669"/>
    <property type="project" value="UniProtKB-SubCell"/>
</dbReference>
<dbReference type="CDD" id="cd00167">
    <property type="entry name" value="SANT"/>
    <property type="match status" value="1"/>
</dbReference>
<proteinExistence type="predicted"/>
<dbReference type="PROSITE" id="PS50090">
    <property type="entry name" value="MYB_LIKE"/>
    <property type="match status" value="1"/>
</dbReference>
<evidence type="ECO:0000259" key="3">
    <source>
        <dbReference type="PROSITE" id="PS50090"/>
    </source>
</evidence>
<feature type="domain" description="Myb-like" evidence="3">
    <location>
        <begin position="66"/>
        <end position="117"/>
    </location>
</feature>